<reference evidence="2" key="1">
    <citation type="submission" date="2013-11" db="EMBL/GenBank/DDBJ databases">
        <title>Genome sequence of the fusiform rust pathogen reveals effectors for host alternation and coevolution with pine.</title>
        <authorList>
            <consortium name="DOE Joint Genome Institute"/>
            <person name="Smith K."/>
            <person name="Pendleton A."/>
            <person name="Kubisiak T."/>
            <person name="Anderson C."/>
            <person name="Salamov A."/>
            <person name="Aerts A."/>
            <person name="Riley R."/>
            <person name="Clum A."/>
            <person name="Lindquist E."/>
            <person name="Ence D."/>
            <person name="Campbell M."/>
            <person name="Kronenberg Z."/>
            <person name="Feau N."/>
            <person name="Dhillon B."/>
            <person name="Hamelin R."/>
            <person name="Burleigh J."/>
            <person name="Smith J."/>
            <person name="Yandell M."/>
            <person name="Nelson C."/>
            <person name="Grigoriev I."/>
            <person name="Davis J."/>
        </authorList>
    </citation>
    <scope>NUCLEOTIDE SEQUENCE</scope>
    <source>
        <strain evidence="2">G11</strain>
    </source>
</reference>
<proteinExistence type="predicted"/>
<evidence type="ECO:0000313" key="2">
    <source>
        <dbReference type="EMBL" id="KAG0138868.1"/>
    </source>
</evidence>
<organism evidence="2 3">
    <name type="scientific">Cronartium quercuum f. sp. fusiforme G11</name>
    <dbReference type="NCBI Taxonomy" id="708437"/>
    <lineage>
        <taxon>Eukaryota</taxon>
        <taxon>Fungi</taxon>
        <taxon>Dikarya</taxon>
        <taxon>Basidiomycota</taxon>
        <taxon>Pucciniomycotina</taxon>
        <taxon>Pucciniomycetes</taxon>
        <taxon>Pucciniales</taxon>
        <taxon>Coleosporiaceae</taxon>
        <taxon>Cronartium</taxon>
    </lineage>
</organism>
<gene>
    <name evidence="2" type="ORF">CROQUDRAFT_667181</name>
</gene>
<protein>
    <submittedName>
        <fullName evidence="2">Uncharacterized protein</fullName>
    </submittedName>
</protein>
<dbReference type="AlphaFoldDB" id="A0A9P6N562"/>
<name>A0A9P6N562_9BASI</name>
<feature type="non-terminal residue" evidence="2">
    <location>
        <position position="54"/>
    </location>
</feature>
<sequence>MTQFRSMSKGGTVAPRVQSAFGGPPFFFWRGLFLGYMLVYSEPAHSTPSPATSP</sequence>
<evidence type="ECO:0000256" key="1">
    <source>
        <dbReference type="SAM" id="MobiDB-lite"/>
    </source>
</evidence>
<dbReference type="Proteomes" id="UP000886653">
    <property type="component" value="Unassembled WGS sequence"/>
</dbReference>
<comment type="caution">
    <text evidence="2">The sequence shown here is derived from an EMBL/GenBank/DDBJ whole genome shotgun (WGS) entry which is preliminary data.</text>
</comment>
<feature type="region of interest" description="Disordered" evidence="1">
    <location>
        <begin position="1"/>
        <end position="20"/>
    </location>
</feature>
<accession>A0A9P6N562</accession>
<dbReference type="EMBL" id="MU168352">
    <property type="protein sequence ID" value="KAG0138868.1"/>
    <property type="molecule type" value="Genomic_DNA"/>
</dbReference>
<keyword evidence="3" id="KW-1185">Reference proteome</keyword>
<evidence type="ECO:0000313" key="3">
    <source>
        <dbReference type="Proteomes" id="UP000886653"/>
    </source>
</evidence>